<dbReference type="EMBL" id="BAAABM010000002">
    <property type="protein sequence ID" value="GAA0313932.1"/>
    <property type="molecule type" value="Genomic_DNA"/>
</dbReference>
<dbReference type="PANTHER" id="PTHR36923">
    <property type="entry name" value="FERREDOXIN"/>
    <property type="match status" value="1"/>
</dbReference>
<name>A0ABP3FBC5_9ACTN</name>
<comment type="cofactor">
    <cofactor evidence="1">
        <name>[3Fe-4S] cluster</name>
        <dbReference type="ChEBI" id="CHEBI:21137"/>
    </cofactor>
</comment>
<dbReference type="Proteomes" id="UP001501822">
    <property type="component" value="Unassembled WGS sequence"/>
</dbReference>
<proteinExistence type="predicted"/>
<evidence type="ECO:0000256" key="1">
    <source>
        <dbReference type="ARBA" id="ARBA00001927"/>
    </source>
</evidence>
<evidence type="ECO:0000256" key="2">
    <source>
        <dbReference type="ARBA" id="ARBA00022448"/>
    </source>
</evidence>
<evidence type="ECO:0000256" key="6">
    <source>
        <dbReference type="ARBA" id="ARBA00023014"/>
    </source>
</evidence>
<keyword evidence="3" id="KW-0479">Metal-binding</keyword>
<keyword evidence="9" id="KW-1185">Reference proteome</keyword>
<accession>A0ABP3FBC5</accession>
<keyword evidence="2" id="KW-0813">Transport</keyword>
<dbReference type="InterPro" id="IPR051269">
    <property type="entry name" value="Fe-S_cluster_ET"/>
</dbReference>
<dbReference type="RefSeq" id="WP_252810609.1">
    <property type="nucleotide sequence ID" value="NZ_BAAABM010000002.1"/>
</dbReference>
<protein>
    <submittedName>
        <fullName evidence="8">Ferredoxin</fullName>
    </submittedName>
</protein>
<keyword evidence="6" id="KW-0411">Iron-sulfur</keyword>
<dbReference type="SUPFAM" id="SSF54862">
    <property type="entry name" value="4Fe-4S ferredoxins"/>
    <property type="match status" value="1"/>
</dbReference>
<keyword evidence="7" id="KW-0003">3Fe-4S</keyword>
<evidence type="ECO:0000313" key="8">
    <source>
        <dbReference type="EMBL" id="GAA0313932.1"/>
    </source>
</evidence>
<evidence type="ECO:0000256" key="5">
    <source>
        <dbReference type="ARBA" id="ARBA00023004"/>
    </source>
</evidence>
<organism evidence="8 9">
    <name type="scientific">Actinoallomurus spadix</name>
    <dbReference type="NCBI Taxonomy" id="79912"/>
    <lineage>
        <taxon>Bacteria</taxon>
        <taxon>Bacillati</taxon>
        <taxon>Actinomycetota</taxon>
        <taxon>Actinomycetes</taxon>
        <taxon>Streptosporangiales</taxon>
        <taxon>Thermomonosporaceae</taxon>
        <taxon>Actinoallomurus</taxon>
    </lineage>
</organism>
<dbReference type="PANTHER" id="PTHR36923:SF3">
    <property type="entry name" value="FERREDOXIN"/>
    <property type="match status" value="1"/>
</dbReference>
<evidence type="ECO:0000256" key="3">
    <source>
        <dbReference type="ARBA" id="ARBA00022723"/>
    </source>
</evidence>
<comment type="caution">
    <text evidence="8">The sequence shown here is derived from an EMBL/GenBank/DDBJ whole genome shotgun (WGS) entry which is preliminary data.</text>
</comment>
<evidence type="ECO:0000256" key="7">
    <source>
        <dbReference type="ARBA" id="ARBA00023291"/>
    </source>
</evidence>
<dbReference type="Pfam" id="PF13459">
    <property type="entry name" value="Fer4_15"/>
    <property type="match status" value="1"/>
</dbReference>
<evidence type="ECO:0000256" key="4">
    <source>
        <dbReference type="ARBA" id="ARBA00022982"/>
    </source>
</evidence>
<evidence type="ECO:0000313" key="9">
    <source>
        <dbReference type="Proteomes" id="UP001501822"/>
    </source>
</evidence>
<dbReference type="Gene3D" id="3.30.70.20">
    <property type="match status" value="1"/>
</dbReference>
<reference evidence="9" key="1">
    <citation type="journal article" date="2019" name="Int. J. Syst. Evol. Microbiol.">
        <title>The Global Catalogue of Microorganisms (GCM) 10K type strain sequencing project: providing services to taxonomists for standard genome sequencing and annotation.</title>
        <authorList>
            <consortium name="The Broad Institute Genomics Platform"/>
            <consortium name="The Broad Institute Genome Sequencing Center for Infectious Disease"/>
            <person name="Wu L."/>
            <person name="Ma J."/>
        </authorList>
    </citation>
    <scope>NUCLEOTIDE SEQUENCE [LARGE SCALE GENOMIC DNA]</scope>
    <source>
        <strain evidence="9">JCM 3146</strain>
    </source>
</reference>
<keyword evidence="5" id="KW-0408">Iron</keyword>
<sequence length="65" mass="6992">MRVTVDLGLCESHGQCVFAAPEVFAFDDDDNLRYESEPPAALSAQVEQAAALCPVRAVSVRRTAP</sequence>
<gene>
    <name evidence="8" type="ORF">GCM10010151_00050</name>
</gene>
<keyword evidence="4" id="KW-0249">Electron transport</keyword>